<protein>
    <submittedName>
        <fullName evidence="2">Uncharacterized protein</fullName>
    </submittedName>
</protein>
<organism evidence="2 3">
    <name type="scientific">Strigomonas culicis</name>
    <dbReference type="NCBI Taxonomy" id="28005"/>
    <lineage>
        <taxon>Eukaryota</taxon>
        <taxon>Discoba</taxon>
        <taxon>Euglenozoa</taxon>
        <taxon>Kinetoplastea</taxon>
        <taxon>Metakinetoplastina</taxon>
        <taxon>Trypanosomatida</taxon>
        <taxon>Trypanosomatidae</taxon>
        <taxon>Strigomonadinae</taxon>
        <taxon>Strigomonas</taxon>
    </lineage>
</organism>
<comment type="caution">
    <text evidence="2">The sequence shown here is derived from an EMBL/GenBank/DDBJ whole genome shotgun (WGS) entry which is preliminary data.</text>
</comment>
<feature type="compositionally biased region" description="Low complexity" evidence="1">
    <location>
        <begin position="90"/>
        <end position="131"/>
    </location>
</feature>
<dbReference type="Proteomes" id="UP000015354">
    <property type="component" value="Unassembled WGS sequence"/>
</dbReference>
<evidence type="ECO:0000256" key="1">
    <source>
        <dbReference type="SAM" id="MobiDB-lite"/>
    </source>
</evidence>
<evidence type="ECO:0000313" key="2">
    <source>
        <dbReference type="EMBL" id="EPY15351.1"/>
    </source>
</evidence>
<dbReference type="EMBL" id="ATMH01012183">
    <property type="protein sequence ID" value="EPY15351.1"/>
    <property type="molecule type" value="Genomic_DNA"/>
</dbReference>
<feature type="region of interest" description="Disordered" evidence="1">
    <location>
        <begin position="75"/>
        <end position="131"/>
    </location>
</feature>
<keyword evidence="3" id="KW-1185">Reference proteome</keyword>
<sequence>MLQGLEHRGSRVLQVEVELEAGEQRLAAAAVAPALAEEAYHHFQAADRLLPMTLRSPAARGCTFAPAWACCAARRRPTAGSTRSPRRPRPSSTTRSISPRSSPRRTTLWSTCGSSAWSSPSTSTTTRRPAS</sequence>
<dbReference type="AlphaFoldDB" id="S9UKZ1"/>
<proteinExistence type="predicted"/>
<reference evidence="2 3" key="1">
    <citation type="journal article" date="2013" name="PLoS ONE">
        <title>Predicting the Proteins of Angomonas deanei, Strigomonas culicis and Their Respective Endosymbionts Reveals New Aspects of the Trypanosomatidae Family.</title>
        <authorList>
            <person name="Motta M.C."/>
            <person name="Martins A.C."/>
            <person name="de Souza S.S."/>
            <person name="Catta-Preta C.M."/>
            <person name="Silva R."/>
            <person name="Klein C.C."/>
            <person name="de Almeida L.G."/>
            <person name="de Lima Cunha O."/>
            <person name="Ciapina L.P."/>
            <person name="Brocchi M."/>
            <person name="Colabardini A.C."/>
            <person name="de Araujo Lima B."/>
            <person name="Machado C.R."/>
            <person name="de Almeida Soares C.M."/>
            <person name="Probst C.M."/>
            <person name="de Menezes C.B."/>
            <person name="Thompson C.E."/>
            <person name="Bartholomeu D.C."/>
            <person name="Gradia D.F."/>
            <person name="Pavoni D.P."/>
            <person name="Grisard E.C."/>
            <person name="Fantinatti-Garboggini F."/>
            <person name="Marchini F.K."/>
            <person name="Rodrigues-Luiz G.F."/>
            <person name="Wagner G."/>
            <person name="Goldman G.H."/>
            <person name="Fietto J.L."/>
            <person name="Elias M.C."/>
            <person name="Goldman M.H."/>
            <person name="Sagot M.F."/>
            <person name="Pereira M."/>
            <person name="Stoco P.H."/>
            <person name="de Mendonca-Neto R.P."/>
            <person name="Teixeira S.M."/>
            <person name="Maciel T.E."/>
            <person name="de Oliveira Mendes T.A."/>
            <person name="Urmenyi T.P."/>
            <person name="de Souza W."/>
            <person name="Schenkman S."/>
            <person name="de Vasconcelos A.T."/>
        </authorList>
    </citation>
    <scope>NUCLEOTIDE SEQUENCE [LARGE SCALE GENOMIC DNA]</scope>
</reference>
<evidence type="ECO:0000313" key="3">
    <source>
        <dbReference type="Proteomes" id="UP000015354"/>
    </source>
</evidence>
<accession>S9UKZ1</accession>
<gene>
    <name evidence="2" type="ORF">STCU_12093</name>
</gene>
<name>S9UKZ1_9TRYP</name>